<evidence type="ECO:0000256" key="6">
    <source>
        <dbReference type="ARBA" id="ARBA00023136"/>
    </source>
</evidence>
<feature type="transmembrane region" description="Helical" evidence="11">
    <location>
        <begin position="60"/>
        <end position="81"/>
    </location>
</feature>
<dbReference type="InterPro" id="IPR017452">
    <property type="entry name" value="GPCR_Rhodpsn_7TM"/>
</dbReference>
<dbReference type="Gene3D" id="1.20.1070.10">
    <property type="entry name" value="Rhodopsin 7-helix transmembrane proteins"/>
    <property type="match status" value="1"/>
</dbReference>
<dbReference type="PRINTS" id="PR00237">
    <property type="entry name" value="GPCRRHODOPSN"/>
</dbReference>
<comment type="subcellular location">
    <subcellularLocation>
        <location evidence="1">Cell membrane</location>
        <topology evidence="1">Multi-pass membrane protein</topology>
    </subcellularLocation>
</comment>
<dbReference type="GO" id="GO:0005886">
    <property type="term" value="C:plasma membrane"/>
    <property type="evidence" value="ECO:0007669"/>
    <property type="project" value="UniProtKB-SubCell"/>
</dbReference>
<evidence type="ECO:0000256" key="11">
    <source>
        <dbReference type="SAM" id="Phobius"/>
    </source>
</evidence>
<dbReference type="InterPro" id="IPR000276">
    <property type="entry name" value="GPCR_Rhodpsn"/>
</dbReference>
<dbReference type="PANTHER" id="PTHR24246:SF27">
    <property type="entry name" value="ADENOSINE RECEPTOR, ISOFORM A"/>
    <property type="match status" value="1"/>
</dbReference>
<name>A0A9W9ZNU0_9CNID</name>
<evidence type="ECO:0000256" key="2">
    <source>
        <dbReference type="ARBA" id="ARBA00022475"/>
    </source>
</evidence>
<dbReference type="PROSITE" id="PS00237">
    <property type="entry name" value="G_PROTEIN_RECEP_F1_1"/>
    <property type="match status" value="1"/>
</dbReference>
<feature type="transmembrane region" description="Helical" evidence="11">
    <location>
        <begin position="186"/>
        <end position="211"/>
    </location>
</feature>
<keyword evidence="6 11" id="KW-0472">Membrane</keyword>
<comment type="caution">
    <text evidence="13">The sequence shown here is derived from an EMBL/GenBank/DDBJ whole genome shotgun (WGS) entry which is preliminary data.</text>
</comment>
<feature type="transmembrane region" description="Helical" evidence="11">
    <location>
        <begin position="147"/>
        <end position="166"/>
    </location>
</feature>
<keyword evidence="4 11" id="KW-1133">Transmembrane helix</keyword>
<evidence type="ECO:0000256" key="3">
    <source>
        <dbReference type="ARBA" id="ARBA00022692"/>
    </source>
</evidence>
<evidence type="ECO:0000256" key="1">
    <source>
        <dbReference type="ARBA" id="ARBA00004651"/>
    </source>
</evidence>
<dbReference type="Pfam" id="PF00001">
    <property type="entry name" value="7tm_1"/>
    <property type="match status" value="1"/>
</dbReference>
<dbReference type="PROSITE" id="PS50262">
    <property type="entry name" value="G_PROTEIN_RECEP_F1_2"/>
    <property type="match status" value="1"/>
</dbReference>
<evidence type="ECO:0000256" key="10">
    <source>
        <dbReference type="RuleBase" id="RU000688"/>
    </source>
</evidence>
<feature type="domain" description="G-protein coupled receptors family 1 profile" evidence="12">
    <location>
        <begin position="43"/>
        <end position="299"/>
    </location>
</feature>
<evidence type="ECO:0000256" key="5">
    <source>
        <dbReference type="ARBA" id="ARBA00023040"/>
    </source>
</evidence>
<keyword evidence="5 10" id="KW-0297">G-protein coupled receptor</keyword>
<accession>A0A9W9ZNU0</accession>
<dbReference type="EMBL" id="MU825887">
    <property type="protein sequence ID" value="KAJ7384409.1"/>
    <property type="molecule type" value="Genomic_DNA"/>
</dbReference>
<organism evidence="13 14">
    <name type="scientific">Desmophyllum pertusum</name>
    <dbReference type="NCBI Taxonomy" id="174260"/>
    <lineage>
        <taxon>Eukaryota</taxon>
        <taxon>Metazoa</taxon>
        <taxon>Cnidaria</taxon>
        <taxon>Anthozoa</taxon>
        <taxon>Hexacorallia</taxon>
        <taxon>Scleractinia</taxon>
        <taxon>Caryophylliina</taxon>
        <taxon>Caryophylliidae</taxon>
        <taxon>Desmophyllum</taxon>
    </lineage>
</organism>
<dbReference type="AlphaFoldDB" id="A0A9W9ZNU0"/>
<comment type="similarity">
    <text evidence="10">Belongs to the G-protein coupled receptor 1 family.</text>
</comment>
<dbReference type="PANTHER" id="PTHR24246">
    <property type="entry name" value="OLFACTORY RECEPTOR AND ADENOSINE RECEPTOR"/>
    <property type="match status" value="1"/>
</dbReference>
<dbReference type="CDD" id="cd00637">
    <property type="entry name" value="7tm_classA_rhodopsin-like"/>
    <property type="match status" value="1"/>
</dbReference>
<keyword evidence="3 10" id="KW-0812">Transmembrane</keyword>
<evidence type="ECO:0000313" key="13">
    <source>
        <dbReference type="EMBL" id="KAJ7384409.1"/>
    </source>
</evidence>
<evidence type="ECO:0000256" key="4">
    <source>
        <dbReference type="ARBA" id="ARBA00022989"/>
    </source>
</evidence>
<dbReference type="GO" id="GO:0004930">
    <property type="term" value="F:G protein-coupled receptor activity"/>
    <property type="evidence" value="ECO:0007669"/>
    <property type="project" value="UniProtKB-KW"/>
</dbReference>
<feature type="transmembrane region" description="Helical" evidence="11">
    <location>
        <begin position="244"/>
        <end position="271"/>
    </location>
</feature>
<dbReference type="SUPFAM" id="SSF81321">
    <property type="entry name" value="Family A G protein-coupled receptor-like"/>
    <property type="match status" value="1"/>
</dbReference>
<dbReference type="Proteomes" id="UP001163046">
    <property type="component" value="Unassembled WGS sequence"/>
</dbReference>
<sequence length="361" mass="41350">MTLEGANSSNQFKGNSGDDHCSKSLDEAFLIVYAVLGFAIFVGNTFCCVVFLATPKLRRYYMNIFLVSLGLADVCVAIMVIPGHSAFCTNCSKDYVLNIVDAETCRFLDAVKDYVWLASVLGLLGITYDRYLAVIQPLRYQCKMTQRTVFVILVIIWLLPIPFSFIKPLMNVANVDFLREDSKSESIFDIVVVSTLIILPMAVLFVVNIMITKAIKNQLRKVQCKRKQSTGDLAKPKENRRKTISCLIVVLMFLVCWFPRCLLNFLFLFKIHQGLHLKLLEKISLVFLFVQSSANPFLYSFYRRDFRQAAKNLLRQLVPFRWRSEVRIVDTEASRVEGEPVIFKNCQSTEMKLQELHMNAL</sequence>
<feature type="transmembrane region" description="Helical" evidence="11">
    <location>
        <begin position="283"/>
        <end position="302"/>
    </location>
</feature>
<proteinExistence type="inferred from homology"/>
<dbReference type="OrthoDB" id="5957764at2759"/>
<evidence type="ECO:0000313" key="14">
    <source>
        <dbReference type="Proteomes" id="UP001163046"/>
    </source>
</evidence>
<protein>
    <recommendedName>
        <fullName evidence="12">G-protein coupled receptors family 1 profile domain-containing protein</fullName>
    </recommendedName>
</protein>
<keyword evidence="9 10" id="KW-0807">Transducer</keyword>
<reference evidence="13" key="1">
    <citation type="submission" date="2023-01" db="EMBL/GenBank/DDBJ databases">
        <title>Genome assembly of the deep-sea coral Lophelia pertusa.</title>
        <authorList>
            <person name="Herrera S."/>
            <person name="Cordes E."/>
        </authorList>
    </citation>
    <scope>NUCLEOTIDE SEQUENCE</scope>
    <source>
        <strain evidence="13">USNM1676648</strain>
        <tissue evidence="13">Polyp</tissue>
    </source>
</reference>
<gene>
    <name evidence="13" type="ORF">OS493_021821</name>
</gene>
<keyword evidence="7 10" id="KW-0675">Receptor</keyword>
<evidence type="ECO:0000256" key="9">
    <source>
        <dbReference type="ARBA" id="ARBA00023224"/>
    </source>
</evidence>
<evidence type="ECO:0000259" key="12">
    <source>
        <dbReference type="PROSITE" id="PS50262"/>
    </source>
</evidence>
<evidence type="ECO:0000256" key="7">
    <source>
        <dbReference type="ARBA" id="ARBA00023170"/>
    </source>
</evidence>
<keyword evidence="8" id="KW-0325">Glycoprotein</keyword>
<keyword evidence="14" id="KW-1185">Reference proteome</keyword>
<keyword evidence="2" id="KW-1003">Cell membrane</keyword>
<evidence type="ECO:0000256" key="8">
    <source>
        <dbReference type="ARBA" id="ARBA00023180"/>
    </source>
</evidence>
<feature type="transmembrane region" description="Helical" evidence="11">
    <location>
        <begin position="114"/>
        <end position="135"/>
    </location>
</feature>
<feature type="transmembrane region" description="Helical" evidence="11">
    <location>
        <begin position="30"/>
        <end position="53"/>
    </location>
</feature>